<dbReference type="STRING" id="694573.A0A194UQN0"/>
<feature type="domain" description="JmjC" evidence="3">
    <location>
        <begin position="275"/>
        <end position="434"/>
    </location>
</feature>
<dbReference type="EMBL" id="KN714671">
    <property type="protein sequence ID" value="KUI53958.1"/>
    <property type="molecule type" value="Genomic_DNA"/>
</dbReference>
<organism evidence="4 5">
    <name type="scientific">Cytospora mali</name>
    <name type="common">Apple Valsa canker fungus</name>
    <name type="synonym">Valsa mali</name>
    <dbReference type="NCBI Taxonomy" id="578113"/>
    <lineage>
        <taxon>Eukaryota</taxon>
        <taxon>Fungi</taxon>
        <taxon>Dikarya</taxon>
        <taxon>Ascomycota</taxon>
        <taxon>Pezizomycotina</taxon>
        <taxon>Sordariomycetes</taxon>
        <taxon>Sordariomycetidae</taxon>
        <taxon>Diaporthales</taxon>
        <taxon>Cytosporaceae</taxon>
        <taxon>Cytospora</taxon>
    </lineage>
</organism>
<dbReference type="PANTHER" id="PTHR12480">
    <property type="entry name" value="ARGININE DEMETHYLASE AND LYSYL-HYDROXYLASE JMJD"/>
    <property type="match status" value="1"/>
</dbReference>
<dbReference type="PANTHER" id="PTHR12480:SF21">
    <property type="entry name" value="JMJC DOMAIN-CONTAINING PROTEIN 8"/>
    <property type="match status" value="1"/>
</dbReference>
<dbReference type="GO" id="GO:0005634">
    <property type="term" value="C:nucleus"/>
    <property type="evidence" value="ECO:0007669"/>
    <property type="project" value="TreeGrafter"/>
</dbReference>
<dbReference type="Proteomes" id="UP000078576">
    <property type="component" value="Unassembled WGS sequence"/>
</dbReference>
<accession>A0A194UQN0</accession>
<sequence>MLLKNTRDQQDIVLRNHNETGAAVTGTNGVSNGFENGVIDEQLDVDSPIPVHPLGIKPLGNQYLSSTVNARRALGQFQALPDEVLSQLLEYFDQQTVRRLGYTCRFLFAFCHSDDFWKTLFLESHEKSKRPFQWKGTWRATLLELSPDQQATIDCSNVFSDVLHRPFACSNVSPGRFASKIPRSNEMRRLPDLTYEEFADKWSDRPFILTECIRAWPVCQKWNIQQLLKLYADVEFRAEAVDWPFSTYCDYMNNNRDESALYLFDKKFAEKMNLTVGKHEGAAYWKPDCFGPDLFEVLDSERPAHRWLIIGPARSGSTFHKDPNGTSAWNAVIEGAKYWIMFPPTVDVPGVYVSADQSEVTSPLSIAEWLLEFHEEARRLPECVEGICRAGEILHVPSGWWHLVVNMEDGIALTQNFVPKSHLTDVLEFLKDKPDQVTGFKRDVTDAYGLFVDRLKAQFPELLDSALIDLEKRHSKKKRKWDEVIAVEEAEQDQGSGGFSFGFGFADGDDDEIP</sequence>
<dbReference type="InterPro" id="IPR001810">
    <property type="entry name" value="F-box_dom"/>
</dbReference>
<dbReference type="SMART" id="SM00558">
    <property type="entry name" value="JmjC"/>
    <property type="match status" value="1"/>
</dbReference>
<evidence type="ECO:0000259" key="3">
    <source>
        <dbReference type="PROSITE" id="PS51184"/>
    </source>
</evidence>
<dbReference type="PROSITE" id="PS50181">
    <property type="entry name" value="FBOX"/>
    <property type="match status" value="1"/>
</dbReference>
<dbReference type="AlphaFoldDB" id="A0A194UQN0"/>
<dbReference type="SUPFAM" id="SSF51197">
    <property type="entry name" value="Clavaminate synthase-like"/>
    <property type="match status" value="1"/>
</dbReference>
<feature type="domain" description="F-box" evidence="2">
    <location>
        <begin position="74"/>
        <end position="120"/>
    </location>
</feature>
<dbReference type="InterPro" id="IPR050910">
    <property type="entry name" value="JMJD6_ArgDemeth/LysHydrox"/>
</dbReference>
<dbReference type="InterPro" id="IPR041667">
    <property type="entry name" value="Cupin_8"/>
</dbReference>
<dbReference type="GO" id="GO:0000987">
    <property type="term" value="F:cis-regulatory region sequence-specific DNA binding"/>
    <property type="evidence" value="ECO:0007669"/>
    <property type="project" value="TreeGrafter"/>
</dbReference>
<proteinExistence type="predicted"/>
<dbReference type="Gene3D" id="2.60.120.650">
    <property type="entry name" value="Cupin"/>
    <property type="match status" value="1"/>
</dbReference>
<evidence type="ECO:0000256" key="1">
    <source>
        <dbReference type="SAM" id="MobiDB-lite"/>
    </source>
</evidence>
<dbReference type="Pfam" id="PF12937">
    <property type="entry name" value="F-box-like"/>
    <property type="match status" value="1"/>
</dbReference>
<name>A0A194UQN0_CYTMA</name>
<gene>
    <name evidence="4" type="ORF">VP1G_01491</name>
</gene>
<dbReference type="Gene3D" id="1.20.1280.50">
    <property type="match status" value="1"/>
</dbReference>
<dbReference type="InterPro" id="IPR003347">
    <property type="entry name" value="JmjC_dom"/>
</dbReference>
<feature type="region of interest" description="Disordered" evidence="1">
    <location>
        <begin position="491"/>
        <end position="514"/>
    </location>
</feature>
<evidence type="ECO:0000313" key="5">
    <source>
        <dbReference type="Proteomes" id="UP000078576"/>
    </source>
</evidence>
<evidence type="ECO:0000313" key="4">
    <source>
        <dbReference type="EMBL" id="KUI53958.1"/>
    </source>
</evidence>
<evidence type="ECO:0000259" key="2">
    <source>
        <dbReference type="PROSITE" id="PS50181"/>
    </source>
</evidence>
<reference evidence="5" key="1">
    <citation type="submission" date="2014-12" db="EMBL/GenBank/DDBJ databases">
        <title>Genome Sequence of Valsa Canker Pathogens Uncovers a Specific Adaption of Colonization on Woody Bark.</title>
        <authorList>
            <person name="Yin Z."/>
            <person name="Liu H."/>
            <person name="Gao X."/>
            <person name="Li Z."/>
            <person name="Song N."/>
            <person name="Ke X."/>
            <person name="Dai Q."/>
            <person name="Wu Y."/>
            <person name="Sun Y."/>
            <person name="Xu J.-R."/>
            <person name="Kang Z.K."/>
            <person name="Wang L."/>
            <person name="Huang L."/>
        </authorList>
    </citation>
    <scope>NUCLEOTIDE SEQUENCE [LARGE SCALE GENOMIC DNA]</scope>
    <source>
        <strain evidence="5">SXYL134</strain>
    </source>
</reference>
<dbReference type="OrthoDB" id="424465at2759"/>
<dbReference type="Pfam" id="PF13621">
    <property type="entry name" value="Cupin_8"/>
    <property type="match status" value="1"/>
</dbReference>
<dbReference type="PROSITE" id="PS51184">
    <property type="entry name" value="JMJC"/>
    <property type="match status" value="1"/>
</dbReference>
<keyword evidence="5" id="KW-1185">Reference proteome</keyword>
<dbReference type="InterPro" id="IPR036047">
    <property type="entry name" value="F-box-like_dom_sf"/>
</dbReference>
<dbReference type="SUPFAM" id="SSF81383">
    <property type="entry name" value="F-box domain"/>
    <property type="match status" value="1"/>
</dbReference>
<protein>
    <submittedName>
        <fullName evidence="4">Uncharacterized protein</fullName>
    </submittedName>
</protein>